<dbReference type="EMBL" id="CP000750">
    <property type="protein sequence ID" value="ABS03777.1"/>
    <property type="molecule type" value="Genomic_DNA"/>
</dbReference>
<dbReference type="Proteomes" id="UP000001116">
    <property type="component" value="Chromosome"/>
</dbReference>
<name>A6WAD8_KINRD</name>
<proteinExistence type="predicted"/>
<accession>A6WAD8</accession>
<gene>
    <name evidence="1" type="ordered locus">Krad_2296</name>
</gene>
<evidence type="ECO:0000313" key="1">
    <source>
        <dbReference type="EMBL" id="ABS03777.1"/>
    </source>
</evidence>
<evidence type="ECO:0000313" key="2">
    <source>
        <dbReference type="Proteomes" id="UP000001116"/>
    </source>
</evidence>
<sequence length="69" mass="7614">MRTVILVPSRAHCWSHPSTRSSRQRSHSVAAVGEDPCACTLDDAGCASHERNERAEGRRLVEVSRLTDV</sequence>
<keyword evidence="2" id="KW-1185">Reference proteome</keyword>
<protein>
    <submittedName>
        <fullName evidence="1">Uncharacterized protein</fullName>
    </submittedName>
</protein>
<reference evidence="2" key="1">
    <citation type="journal article" date="2008" name="PLoS ONE">
        <title>Survival in nuclear waste, extreme resistance, and potential applications gleaned from the genome sequence of Kineococcus radiotolerans SRS30216.</title>
        <authorList>
            <person name="Bagwell C.E."/>
            <person name="Bhat S."/>
            <person name="Hawkins G.M."/>
            <person name="Smith B.W."/>
            <person name="Biswas T."/>
            <person name="Hoover T.R."/>
            <person name="Saunders E."/>
            <person name="Han C.S."/>
            <person name="Tsodikov O.V."/>
            <person name="Shimkets L.J."/>
        </authorList>
    </citation>
    <scope>NUCLEOTIDE SEQUENCE [LARGE SCALE GENOMIC DNA]</scope>
    <source>
        <strain evidence="2">ATCC BAA-149 / DSM 14245 / SRS30216</strain>
    </source>
</reference>
<dbReference type="HOGENOM" id="CLU_2770406_0_0_11"/>
<dbReference type="AlphaFoldDB" id="A6WAD8"/>
<dbReference type="STRING" id="266940.Krad_2296"/>
<organism evidence="1 2">
    <name type="scientific">Kineococcus radiotolerans (strain ATCC BAA-149 / DSM 14245 / SRS30216)</name>
    <dbReference type="NCBI Taxonomy" id="266940"/>
    <lineage>
        <taxon>Bacteria</taxon>
        <taxon>Bacillati</taxon>
        <taxon>Actinomycetota</taxon>
        <taxon>Actinomycetes</taxon>
        <taxon>Kineosporiales</taxon>
        <taxon>Kineosporiaceae</taxon>
        <taxon>Kineococcus</taxon>
    </lineage>
</organism>
<dbReference type="KEGG" id="kra:Krad_2296"/>